<organism evidence="1 2">
    <name type="scientific">Streptomyces nymphaeiformis</name>
    <dbReference type="NCBI Taxonomy" id="2663842"/>
    <lineage>
        <taxon>Bacteria</taxon>
        <taxon>Bacillati</taxon>
        <taxon>Actinomycetota</taxon>
        <taxon>Actinomycetes</taxon>
        <taxon>Kitasatosporales</taxon>
        <taxon>Streptomycetaceae</taxon>
        <taxon>Streptomyces</taxon>
    </lineage>
</organism>
<accession>A0A7W7TVT7</accession>
<evidence type="ECO:0000313" key="2">
    <source>
        <dbReference type="Proteomes" id="UP000582643"/>
    </source>
</evidence>
<name>A0A7W7TVT7_9ACTN</name>
<proteinExistence type="predicted"/>
<dbReference type="EMBL" id="JACHJY010000001">
    <property type="protein sequence ID" value="MBB4979467.1"/>
    <property type="molecule type" value="Genomic_DNA"/>
</dbReference>
<protein>
    <submittedName>
        <fullName evidence="1">Uncharacterized protein</fullName>
    </submittedName>
</protein>
<reference evidence="1 2" key="1">
    <citation type="submission" date="2020-08" db="EMBL/GenBank/DDBJ databases">
        <title>Genomic Encyclopedia of Type Strains, Phase III (KMG-III): the genomes of soil and plant-associated and newly described type strains.</title>
        <authorList>
            <person name="Whitman W."/>
        </authorList>
    </citation>
    <scope>NUCLEOTIDE SEQUENCE [LARGE SCALE GENOMIC DNA]</scope>
    <source>
        <strain evidence="1 2">SFB5A</strain>
    </source>
</reference>
<keyword evidence="2" id="KW-1185">Reference proteome</keyword>
<dbReference type="RefSeq" id="WP_181924632.1">
    <property type="nucleotide sequence ID" value="NZ_JACHJY010000001.1"/>
</dbReference>
<evidence type="ECO:0000313" key="1">
    <source>
        <dbReference type="EMBL" id="MBB4979467.1"/>
    </source>
</evidence>
<gene>
    <name evidence="1" type="ORF">GGE06_000355</name>
</gene>
<comment type="caution">
    <text evidence="1">The sequence shown here is derived from an EMBL/GenBank/DDBJ whole genome shotgun (WGS) entry which is preliminary data.</text>
</comment>
<dbReference type="AlphaFoldDB" id="A0A7W7TVT7"/>
<sequence>MWCSLPAGTEAKGFCFNPDREIGVSEDGTLGAPVALQASGWSGVAFF</sequence>
<dbReference type="Proteomes" id="UP000582643">
    <property type="component" value="Unassembled WGS sequence"/>
</dbReference>